<dbReference type="RefSeq" id="WP_340294916.1">
    <property type="nucleotide sequence ID" value="NZ_JBBEOI010000191.1"/>
</dbReference>
<organism evidence="2 3">
    <name type="scientific">Aquipuribacter hungaricus</name>
    <dbReference type="NCBI Taxonomy" id="545624"/>
    <lineage>
        <taxon>Bacteria</taxon>
        <taxon>Bacillati</taxon>
        <taxon>Actinomycetota</taxon>
        <taxon>Actinomycetes</taxon>
        <taxon>Micrococcales</taxon>
        <taxon>Intrasporangiaceae</taxon>
        <taxon>Aquipuribacter</taxon>
    </lineage>
</organism>
<proteinExistence type="predicted"/>
<keyword evidence="3" id="KW-1185">Reference proteome</keyword>
<reference evidence="3" key="1">
    <citation type="journal article" date="2019" name="Int. J. Syst. Evol. Microbiol.">
        <title>The Global Catalogue of Microorganisms (GCM) 10K type strain sequencing project: providing services to taxonomists for standard genome sequencing and annotation.</title>
        <authorList>
            <consortium name="The Broad Institute Genomics Platform"/>
            <consortium name="The Broad Institute Genome Sequencing Center for Infectious Disease"/>
            <person name="Wu L."/>
            <person name="Ma J."/>
        </authorList>
    </citation>
    <scope>NUCLEOTIDE SEQUENCE [LARGE SCALE GENOMIC DNA]</scope>
    <source>
        <strain evidence="3">NCAIM B.02333</strain>
    </source>
</reference>
<dbReference type="Proteomes" id="UP001595685">
    <property type="component" value="Unassembled WGS sequence"/>
</dbReference>
<sequence length="402" mass="40289">MVTGDDGPAPAGGRGRRPVAVAAVVGALLVGVLLARGGTAATTDELAAAVPSPDAPTSAAPSAPPSAAANLVDLDGVADLRLGTRPAGGTTGVSTGEQYRVGTSDDGRCALLRPELPPAGLDVLVWEVDGVVEAVVMVAPGGASPARTTFRVDFGDDLAGLALEPGAVRGTEAVPGSLVGAVGHVEAELDGVHVLASDLGDRVGVQYLEVRTDVGRGCRTGTPWDGPGTAAPAPDDDADADLLPAPVADPVLDTTGRGPLVYGLPTAGLQALGFAEVGGFAAQSGCDLWVPDRDRPPGTGGVDTVWTREGEVTGIGVVRGRLAEGLEVGDDVEELFTTFPELAVDGADGPLLPPFPAPLADGRRIDVGLQDTYVVPASVDALLPTPWPTVTSVTVWSSPCGV</sequence>
<accession>A0ABV7WLJ1</accession>
<dbReference type="EMBL" id="JBHRWW010000013">
    <property type="protein sequence ID" value="MFC3689886.1"/>
    <property type="molecule type" value="Genomic_DNA"/>
</dbReference>
<feature type="region of interest" description="Disordered" evidence="1">
    <location>
        <begin position="218"/>
        <end position="239"/>
    </location>
</feature>
<name>A0ABV7WLJ1_9MICO</name>
<evidence type="ECO:0000313" key="3">
    <source>
        <dbReference type="Proteomes" id="UP001595685"/>
    </source>
</evidence>
<comment type="caution">
    <text evidence="2">The sequence shown here is derived from an EMBL/GenBank/DDBJ whole genome shotgun (WGS) entry which is preliminary data.</text>
</comment>
<evidence type="ECO:0000256" key="1">
    <source>
        <dbReference type="SAM" id="MobiDB-lite"/>
    </source>
</evidence>
<evidence type="ECO:0000313" key="2">
    <source>
        <dbReference type="EMBL" id="MFC3689886.1"/>
    </source>
</evidence>
<gene>
    <name evidence="2" type="ORF">ACFOLH_16165</name>
</gene>
<protein>
    <submittedName>
        <fullName evidence="2">Uncharacterized protein</fullName>
    </submittedName>
</protein>